<comment type="caution">
    <text evidence="3">The sequence shown here is derived from an EMBL/GenBank/DDBJ whole genome shotgun (WGS) entry which is preliminary data.</text>
</comment>
<protein>
    <recommendedName>
        <fullName evidence="2">HAT C-terminal dimerisation domain-containing protein</fullName>
    </recommendedName>
</protein>
<evidence type="ECO:0000259" key="2">
    <source>
        <dbReference type="Pfam" id="PF05699"/>
    </source>
</evidence>
<dbReference type="InterPro" id="IPR012337">
    <property type="entry name" value="RNaseH-like_sf"/>
</dbReference>
<reference evidence="3 4" key="1">
    <citation type="journal article" date="2019" name="Genome Biol. Evol.">
        <title>Insights into the evolution of the New World diploid cottons (Gossypium, subgenus Houzingenia) based on genome sequencing.</title>
        <authorList>
            <person name="Grover C.E."/>
            <person name="Arick M.A. 2nd"/>
            <person name="Thrash A."/>
            <person name="Conover J.L."/>
            <person name="Sanders W.S."/>
            <person name="Peterson D.G."/>
            <person name="Frelichowski J.E."/>
            <person name="Scheffler J.A."/>
            <person name="Scheffler B.E."/>
            <person name="Wendel J.F."/>
        </authorList>
    </citation>
    <scope>NUCLEOTIDE SEQUENCE [LARGE SCALE GENOMIC DNA]</scope>
    <source>
        <strain evidence="3">0</strain>
        <tissue evidence="3">Leaf</tissue>
    </source>
</reference>
<dbReference type="PANTHER" id="PTHR23272">
    <property type="entry name" value="BED FINGER-RELATED"/>
    <property type="match status" value="1"/>
</dbReference>
<sequence>MQTILRNFKLLFDEYVKNFKCTSSSLVGSFNVSDNDPVNSSLHQLNVNRADLGGEYDKSDDYNRYLSESNTKSEKSKLNIYLEELELELNSQIDVLDYWRKTSIRYHELSLLARYLLAIPISTVAFELAFSMGKKIINI</sequence>
<keyword evidence="1" id="KW-0472">Membrane</keyword>
<keyword evidence="1" id="KW-0812">Transmembrane</keyword>
<dbReference type="PANTHER" id="PTHR23272:SF189">
    <property type="entry name" value="ZINC FINGER BED DOMAIN-CONTAINING PROTEIN RICESLEEPER 1-LIKE"/>
    <property type="match status" value="1"/>
</dbReference>
<evidence type="ECO:0000313" key="3">
    <source>
        <dbReference type="EMBL" id="MBA0812622.1"/>
    </source>
</evidence>
<dbReference type="OrthoDB" id="998652at2759"/>
<keyword evidence="1" id="KW-1133">Transmembrane helix</keyword>
<dbReference type="Pfam" id="PF05699">
    <property type="entry name" value="Dimer_Tnp_hAT"/>
    <property type="match status" value="1"/>
</dbReference>
<dbReference type="Proteomes" id="UP000593560">
    <property type="component" value="Unassembled WGS sequence"/>
</dbReference>
<organism evidence="3 4">
    <name type="scientific">Gossypium harknessii</name>
    <dbReference type="NCBI Taxonomy" id="34285"/>
    <lineage>
        <taxon>Eukaryota</taxon>
        <taxon>Viridiplantae</taxon>
        <taxon>Streptophyta</taxon>
        <taxon>Embryophyta</taxon>
        <taxon>Tracheophyta</taxon>
        <taxon>Spermatophyta</taxon>
        <taxon>Magnoliopsida</taxon>
        <taxon>eudicotyledons</taxon>
        <taxon>Gunneridae</taxon>
        <taxon>Pentapetalae</taxon>
        <taxon>rosids</taxon>
        <taxon>malvids</taxon>
        <taxon>Malvales</taxon>
        <taxon>Malvaceae</taxon>
        <taxon>Malvoideae</taxon>
        <taxon>Gossypium</taxon>
    </lineage>
</organism>
<gene>
    <name evidence="3" type="ORF">Gohar_026571</name>
</gene>
<feature type="domain" description="HAT C-terminal dimerisation" evidence="2">
    <location>
        <begin position="78"/>
        <end position="138"/>
    </location>
</feature>
<accession>A0A7J9HS02</accession>
<proteinExistence type="predicted"/>
<evidence type="ECO:0000313" key="4">
    <source>
        <dbReference type="Proteomes" id="UP000593560"/>
    </source>
</evidence>
<dbReference type="EMBL" id="JABFAD010000011">
    <property type="protein sequence ID" value="MBA0812622.1"/>
    <property type="molecule type" value="Genomic_DNA"/>
</dbReference>
<name>A0A7J9HS02_9ROSI</name>
<feature type="transmembrane region" description="Helical" evidence="1">
    <location>
        <begin position="111"/>
        <end position="130"/>
    </location>
</feature>
<dbReference type="SUPFAM" id="SSF53098">
    <property type="entry name" value="Ribonuclease H-like"/>
    <property type="match status" value="1"/>
</dbReference>
<dbReference type="InterPro" id="IPR008906">
    <property type="entry name" value="HATC_C_dom"/>
</dbReference>
<dbReference type="GO" id="GO:0046983">
    <property type="term" value="F:protein dimerization activity"/>
    <property type="evidence" value="ECO:0007669"/>
    <property type="project" value="InterPro"/>
</dbReference>
<keyword evidence="4" id="KW-1185">Reference proteome</keyword>
<evidence type="ECO:0000256" key="1">
    <source>
        <dbReference type="SAM" id="Phobius"/>
    </source>
</evidence>
<dbReference type="AlphaFoldDB" id="A0A7J9HS02"/>